<sequence>MIDKLDFLCSAVSSMSEEEKKQALAYAEKKRPESVNISDDDKDDAVIYYAGYLLSKQQADKVVPTGVVSETEGDLSRKYGDNGLSDDPCGYLKRYKSIVGKCKEFGITAFLQRC</sequence>
<evidence type="ECO:0000313" key="1">
    <source>
        <dbReference type="EMBL" id="MDP8084568.1"/>
    </source>
</evidence>
<dbReference type="Proteomes" id="UP001224812">
    <property type="component" value="Unassembled WGS sequence"/>
</dbReference>
<comment type="caution">
    <text evidence="1">The sequence shown here is derived from an EMBL/GenBank/DDBJ whole genome shotgun (WGS) entry which is preliminary data.</text>
</comment>
<accession>A0ABT9JKI3</accession>
<dbReference type="EMBL" id="JASAVS010000001">
    <property type="protein sequence ID" value="MDP8084568.1"/>
    <property type="molecule type" value="Genomic_DNA"/>
</dbReference>
<gene>
    <name evidence="1" type="ORF">QJT92_01295</name>
</gene>
<protein>
    <submittedName>
        <fullName evidence="1">Uncharacterized protein</fullName>
    </submittedName>
</protein>
<organism evidence="1 2">
    <name type="scientific">Phocoenobacter skyensis</name>
    <dbReference type="NCBI Taxonomy" id="97481"/>
    <lineage>
        <taxon>Bacteria</taxon>
        <taxon>Pseudomonadati</taxon>
        <taxon>Pseudomonadota</taxon>
        <taxon>Gammaproteobacteria</taxon>
        <taxon>Pasteurellales</taxon>
        <taxon>Pasteurellaceae</taxon>
        <taxon>Phocoenobacter</taxon>
    </lineage>
</organism>
<dbReference type="RefSeq" id="WP_306383708.1">
    <property type="nucleotide sequence ID" value="NZ_JASAVR010000001.1"/>
</dbReference>
<reference evidence="1 2" key="1">
    <citation type="journal article" date="2023" name="Front. Microbiol.">
        <title>Phylogeography and host specificity of Pasteurellaceae pathogenic to sea-farmed fish in the north-east Atlantic.</title>
        <authorList>
            <person name="Gulla S."/>
            <person name="Colquhoun D.J."/>
            <person name="Olsen A.B."/>
            <person name="Spilsberg B."/>
            <person name="Lagesen K."/>
            <person name="Aakesson C.P."/>
            <person name="Strom S."/>
            <person name="Manji F."/>
            <person name="Birkbeck T.H."/>
            <person name="Nilsen H.K."/>
        </authorList>
    </citation>
    <scope>NUCLEOTIDE SEQUENCE [LARGE SCALE GENOMIC DNA]</scope>
    <source>
        <strain evidence="1 2">VIO11850</strain>
    </source>
</reference>
<keyword evidence="2" id="KW-1185">Reference proteome</keyword>
<proteinExistence type="predicted"/>
<name>A0ABT9JKI3_9PAST</name>
<evidence type="ECO:0000313" key="2">
    <source>
        <dbReference type="Proteomes" id="UP001224812"/>
    </source>
</evidence>